<comment type="catalytic activity">
    <reaction evidence="11">
        <text>pyruvate + phosphate + ATP = phosphoenolpyruvate + AMP + diphosphate + H(+)</text>
        <dbReference type="Rhea" id="RHEA:10756"/>
        <dbReference type="ChEBI" id="CHEBI:15361"/>
        <dbReference type="ChEBI" id="CHEBI:15378"/>
        <dbReference type="ChEBI" id="CHEBI:30616"/>
        <dbReference type="ChEBI" id="CHEBI:33019"/>
        <dbReference type="ChEBI" id="CHEBI:43474"/>
        <dbReference type="ChEBI" id="CHEBI:58702"/>
        <dbReference type="ChEBI" id="CHEBI:456215"/>
        <dbReference type="EC" id="2.7.9.1"/>
    </reaction>
</comment>
<dbReference type="PANTHER" id="PTHR22931">
    <property type="entry name" value="PHOSPHOENOLPYRUVATE DIKINASE-RELATED"/>
    <property type="match status" value="1"/>
</dbReference>
<dbReference type="NCBIfam" id="TIGR01828">
    <property type="entry name" value="pyru_phos_dikin"/>
    <property type="match status" value="1"/>
</dbReference>
<dbReference type="EMBL" id="BAABDC010000001">
    <property type="protein sequence ID" value="GAA3692090.1"/>
    <property type="molecule type" value="Genomic_DNA"/>
</dbReference>
<organism evidence="15 16">
    <name type="scientific">Terrabacter ginsenosidimutans</name>
    <dbReference type="NCBI Taxonomy" id="490575"/>
    <lineage>
        <taxon>Bacteria</taxon>
        <taxon>Bacillati</taxon>
        <taxon>Actinomycetota</taxon>
        <taxon>Actinomycetes</taxon>
        <taxon>Micrococcales</taxon>
        <taxon>Intrasporangiaceae</taxon>
        <taxon>Terrabacter</taxon>
    </lineage>
</organism>
<evidence type="ECO:0000259" key="13">
    <source>
        <dbReference type="Pfam" id="PF01326"/>
    </source>
</evidence>
<dbReference type="Gene3D" id="3.50.30.10">
    <property type="entry name" value="Phosphohistidine domain"/>
    <property type="match status" value="1"/>
</dbReference>
<dbReference type="InterPro" id="IPR036637">
    <property type="entry name" value="Phosphohistidine_dom_sf"/>
</dbReference>
<name>A0ABP7CKA8_9MICO</name>
<keyword evidence="7" id="KW-0547">Nucleotide-binding</keyword>
<dbReference type="SUPFAM" id="SSF52009">
    <property type="entry name" value="Phosphohistidine domain"/>
    <property type="match status" value="1"/>
</dbReference>
<evidence type="ECO:0000313" key="15">
    <source>
        <dbReference type="EMBL" id="GAA3692090.1"/>
    </source>
</evidence>
<keyword evidence="15" id="KW-0670">Pyruvate</keyword>
<dbReference type="Gene3D" id="3.30.470.20">
    <property type="entry name" value="ATP-grasp fold, B domain"/>
    <property type="match status" value="1"/>
</dbReference>
<comment type="similarity">
    <text evidence="2 11">Belongs to the PEP-utilizing enzyme family.</text>
</comment>
<protein>
    <recommendedName>
        <fullName evidence="4 11">Pyruvate, phosphate dikinase</fullName>
        <ecNumber evidence="3 11">2.7.9.1</ecNumber>
    </recommendedName>
</protein>
<dbReference type="InterPro" id="IPR013815">
    <property type="entry name" value="ATP_grasp_subdomain_1"/>
</dbReference>
<evidence type="ECO:0000259" key="12">
    <source>
        <dbReference type="Pfam" id="PF00391"/>
    </source>
</evidence>
<evidence type="ECO:0000313" key="16">
    <source>
        <dbReference type="Proteomes" id="UP001501468"/>
    </source>
</evidence>
<evidence type="ECO:0000256" key="1">
    <source>
        <dbReference type="ARBA" id="ARBA00001946"/>
    </source>
</evidence>
<dbReference type="InterPro" id="IPR018274">
    <property type="entry name" value="PEP_util_AS"/>
</dbReference>
<evidence type="ECO:0000256" key="11">
    <source>
        <dbReference type="PIRNR" id="PIRNR000853"/>
    </source>
</evidence>
<evidence type="ECO:0000259" key="14">
    <source>
        <dbReference type="Pfam" id="PF02896"/>
    </source>
</evidence>
<accession>A0ABP7CKA8</accession>
<dbReference type="PIRSF" id="PIRSF000853">
    <property type="entry name" value="PPDK"/>
    <property type="match status" value="1"/>
</dbReference>
<keyword evidence="6" id="KW-0479">Metal-binding</keyword>
<feature type="domain" description="PEP-utilising enzyme C-terminal" evidence="14">
    <location>
        <begin position="545"/>
        <end position="889"/>
    </location>
</feature>
<dbReference type="PROSITE" id="PS00370">
    <property type="entry name" value="PEP_ENZYMES_PHOS_SITE"/>
    <property type="match status" value="1"/>
</dbReference>
<evidence type="ECO:0000256" key="4">
    <source>
        <dbReference type="ARBA" id="ARBA00020138"/>
    </source>
</evidence>
<keyword evidence="5" id="KW-0808">Transferase</keyword>
<dbReference type="SUPFAM" id="SSF56059">
    <property type="entry name" value="Glutathione synthetase ATP-binding domain-like"/>
    <property type="match status" value="1"/>
</dbReference>
<dbReference type="Pfam" id="PF02896">
    <property type="entry name" value="PEP-utilizers_C"/>
    <property type="match status" value="1"/>
</dbReference>
<keyword evidence="10" id="KW-0460">Magnesium</keyword>
<feature type="domain" description="Pyruvate phosphate dikinase AMP/ATP-binding" evidence="13">
    <location>
        <begin position="308"/>
        <end position="351"/>
    </location>
</feature>
<gene>
    <name evidence="15" type="primary">ppdK</name>
    <name evidence="15" type="ORF">GCM10022399_05240</name>
</gene>
<dbReference type="InterPro" id="IPR008279">
    <property type="entry name" value="PEP-util_enz_mobile_dom"/>
</dbReference>
<dbReference type="InterPro" id="IPR010121">
    <property type="entry name" value="Pyruvate_phosphate_dikinase"/>
</dbReference>
<evidence type="ECO:0000256" key="7">
    <source>
        <dbReference type="ARBA" id="ARBA00022741"/>
    </source>
</evidence>
<dbReference type="Pfam" id="PF00391">
    <property type="entry name" value="PEP-utilizers"/>
    <property type="match status" value="1"/>
</dbReference>
<evidence type="ECO:0000256" key="10">
    <source>
        <dbReference type="ARBA" id="ARBA00022842"/>
    </source>
</evidence>
<dbReference type="Pfam" id="PF01326">
    <property type="entry name" value="PPDK_N"/>
    <property type="match status" value="2"/>
</dbReference>
<proteinExistence type="inferred from homology"/>
<dbReference type="SUPFAM" id="SSF51621">
    <property type="entry name" value="Phosphoenolpyruvate/pyruvate domain"/>
    <property type="match status" value="1"/>
</dbReference>
<dbReference type="PANTHER" id="PTHR22931:SF9">
    <property type="entry name" value="PYRUVATE, PHOSPHATE DIKINASE 1, CHLOROPLASTIC"/>
    <property type="match status" value="1"/>
</dbReference>
<feature type="domain" description="PEP-utilising enzyme mobile" evidence="12">
    <location>
        <begin position="426"/>
        <end position="507"/>
    </location>
</feature>
<dbReference type="InterPro" id="IPR002192">
    <property type="entry name" value="PPDK_AMP/ATP-bd"/>
</dbReference>
<dbReference type="InterPro" id="IPR040442">
    <property type="entry name" value="Pyrv_kinase-like_dom_sf"/>
</dbReference>
<dbReference type="EC" id="2.7.9.1" evidence="3 11"/>
<keyword evidence="8" id="KW-0418">Kinase</keyword>
<evidence type="ECO:0000256" key="9">
    <source>
        <dbReference type="ARBA" id="ARBA00022840"/>
    </source>
</evidence>
<dbReference type="Proteomes" id="UP001501468">
    <property type="component" value="Unassembled WGS sequence"/>
</dbReference>
<evidence type="ECO:0000256" key="6">
    <source>
        <dbReference type="ARBA" id="ARBA00022723"/>
    </source>
</evidence>
<evidence type="ECO:0000256" key="8">
    <source>
        <dbReference type="ARBA" id="ARBA00022777"/>
    </source>
</evidence>
<comment type="caution">
    <text evidence="15">The sequence shown here is derived from an EMBL/GenBank/DDBJ whole genome shotgun (WGS) entry which is preliminary data.</text>
</comment>
<comment type="cofactor">
    <cofactor evidence="1 11">
        <name>Mg(2+)</name>
        <dbReference type="ChEBI" id="CHEBI:18420"/>
    </cofactor>
</comment>
<dbReference type="InterPro" id="IPR015813">
    <property type="entry name" value="Pyrv/PenolPyrv_kinase-like_dom"/>
</dbReference>
<evidence type="ECO:0000256" key="5">
    <source>
        <dbReference type="ARBA" id="ARBA00022679"/>
    </source>
</evidence>
<dbReference type="Gene3D" id="1.10.189.10">
    <property type="entry name" value="Pyruvate Phosphate Dikinase, domain 2"/>
    <property type="match status" value="1"/>
</dbReference>
<feature type="domain" description="Pyruvate phosphate dikinase AMP/ATP-binding" evidence="13">
    <location>
        <begin position="58"/>
        <end position="295"/>
    </location>
</feature>
<keyword evidence="16" id="KW-1185">Reference proteome</keyword>
<keyword evidence="9" id="KW-0067">ATP-binding</keyword>
<dbReference type="Gene3D" id="3.20.20.60">
    <property type="entry name" value="Phosphoenolpyruvate-binding domains"/>
    <property type="match status" value="1"/>
</dbReference>
<sequence length="907" mass="96814">MTTTQERTARPFVLELHEGDRTMAALLGGKGAGLAEMSRLGLPVPPGFIVTTEACRAWLAGAREPDGLWDQIEAAMVDLERRSGLRFGDPSAPLLVSVRSGARFSMPGMMETVLDVGMNDAVAAALVARGEGRFAWDSYRRLVQMYGRTVLGVDGALFDEQLTRLRQQTGAATDAELDAADLERLTAGFRWLVHERTGEDLPQDPREQLHRAVVAVFASWNGERARLYRALEGIPDDLGTAVNVVQMVFGNRGERSGSGVCFTRDPVSGAPGVFGDYLPDAQGEDVVSGSRSPMDLSELGRREPALHQELSTHLRTLEEHYRDLCDVEFTVEQGRLWILQTRLGKRSPAAAFRIAVELVDEGLIDLDEALTRVDGTQLQTLLHPTFASQEGLTPLAHGLAASPGAAYGQLVFDSATAMEWTAIGRAVVLARPETSPDDFGGLLAARAVITSRGGLTSHAAVVARGLGRTCVTGVEGLVVDPVARVATLPGGVSLPEGTVVSVDGTAGEVYAGQRDVEPSAVSTAISQGVPHTAEISDSTVRAVLTLLAHADLRRRLGVMANAETPDEARAARRFGAEGIGLCRTEHMLLGERRVLVERLVTDDDRAGALAEIEALALEEFTSLLVAMEGLPVVVRLLDPPMHEFLPDLVDLSVEAAVAAERGTLDAALERRLSTTRRWHESNPMLGLRGVRLLTVLPQIIDAQVRALAEATIALRAAGHDVRPELMVPLVADVAELTAARERMEGIVADVARAHDASLHLPIGVMVELPRAALTAAALADHADFFSFGTNDLTQTSWGMSRDDAEANFLAAYREAGILATDPFKTLDEAGVGALVAMAARDGRRARPGLGLGACGEHAGDPASIGFFARTGIDYLSCSPPRIPVVRLEAGRQAVLLSGAPRPTSDTR</sequence>
<dbReference type="InterPro" id="IPR000121">
    <property type="entry name" value="PEP_util_C"/>
</dbReference>
<evidence type="ECO:0000256" key="2">
    <source>
        <dbReference type="ARBA" id="ARBA00007837"/>
    </source>
</evidence>
<dbReference type="NCBIfam" id="NF004531">
    <property type="entry name" value="PRK05878.1"/>
    <property type="match status" value="1"/>
</dbReference>
<dbReference type="RefSeq" id="WP_344941096.1">
    <property type="nucleotide sequence ID" value="NZ_BAABDC010000001.1"/>
</dbReference>
<reference evidence="16" key="1">
    <citation type="journal article" date="2019" name="Int. J. Syst. Evol. Microbiol.">
        <title>The Global Catalogue of Microorganisms (GCM) 10K type strain sequencing project: providing services to taxonomists for standard genome sequencing and annotation.</title>
        <authorList>
            <consortium name="The Broad Institute Genomics Platform"/>
            <consortium name="The Broad Institute Genome Sequencing Center for Infectious Disease"/>
            <person name="Wu L."/>
            <person name="Ma J."/>
        </authorList>
    </citation>
    <scope>NUCLEOTIDE SEQUENCE [LARGE SCALE GENOMIC DNA]</scope>
    <source>
        <strain evidence="16">JCM 17125</strain>
    </source>
</reference>
<dbReference type="Gene3D" id="3.30.1490.20">
    <property type="entry name" value="ATP-grasp fold, A domain"/>
    <property type="match status" value="1"/>
</dbReference>
<evidence type="ECO:0000256" key="3">
    <source>
        <dbReference type="ARBA" id="ARBA00011994"/>
    </source>
</evidence>
<dbReference type="Gene3D" id="1.20.80.30">
    <property type="match status" value="1"/>
</dbReference>